<feature type="compositionally biased region" description="Polar residues" evidence="1">
    <location>
        <begin position="8"/>
        <end position="28"/>
    </location>
</feature>
<protein>
    <submittedName>
        <fullName evidence="2">Uncharacterized protein</fullName>
    </submittedName>
</protein>
<accession>A0A9Q0F1I0</accession>
<organism evidence="2 3">
    <name type="scientific">Turnera subulata</name>
    <dbReference type="NCBI Taxonomy" id="218843"/>
    <lineage>
        <taxon>Eukaryota</taxon>
        <taxon>Viridiplantae</taxon>
        <taxon>Streptophyta</taxon>
        <taxon>Embryophyta</taxon>
        <taxon>Tracheophyta</taxon>
        <taxon>Spermatophyta</taxon>
        <taxon>Magnoliopsida</taxon>
        <taxon>eudicotyledons</taxon>
        <taxon>Gunneridae</taxon>
        <taxon>Pentapetalae</taxon>
        <taxon>rosids</taxon>
        <taxon>fabids</taxon>
        <taxon>Malpighiales</taxon>
        <taxon>Passifloraceae</taxon>
        <taxon>Turnera</taxon>
    </lineage>
</organism>
<keyword evidence="3" id="KW-1185">Reference proteome</keyword>
<sequence>MHAKTDSEVTSLAPSSPTRSPAGQSTTCRAPPETRTMGRRPRRRSTPPRCSAPWDPLPTPTPPWVATRSSPPSADFLGLEGRIE</sequence>
<reference evidence="2" key="2">
    <citation type="journal article" date="2023" name="Plants (Basel)">
        <title>Annotation of the Turnera subulata (Passifloraceae) Draft Genome Reveals the S-Locus Evolved after the Divergence of Turneroideae from Passifloroideae in a Stepwise Manner.</title>
        <authorList>
            <person name="Henning P.M."/>
            <person name="Roalson E.H."/>
            <person name="Mir W."/>
            <person name="McCubbin A.G."/>
            <person name="Shore J.S."/>
        </authorList>
    </citation>
    <scope>NUCLEOTIDE SEQUENCE</scope>
    <source>
        <strain evidence="2">F60SS</strain>
    </source>
</reference>
<dbReference type="EMBL" id="JAKUCV010007482">
    <property type="protein sequence ID" value="KAJ4823330.1"/>
    <property type="molecule type" value="Genomic_DNA"/>
</dbReference>
<evidence type="ECO:0000313" key="2">
    <source>
        <dbReference type="EMBL" id="KAJ4823330.1"/>
    </source>
</evidence>
<comment type="caution">
    <text evidence="2">The sequence shown here is derived from an EMBL/GenBank/DDBJ whole genome shotgun (WGS) entry which is preliminary data.</text>
</comment>
<feature type="region of interest" description="Disordered" evidence="1">
    <location>
        <begin position="1"/>
        <end position="84"/>
    </location>
</feature>
<proteinExistence type="predicted"/>
<dbReference type="Proteomes" id="UP001141552">
    <property type="component" value="Unassembled WGS sequence"/>
</dbReference>
<dbReference type="AlphaFoldDB" id="A0A9Q0F1I0"/>
<evidence type="ECO:0000256" key="1">
    <source>
        <dbReference type="SAM" id="MobiDB-lite"/>
    </source>
</evidence>
<reference evidence="2" key="1">
    <citation type="submission" date="2022-02" db="EMBL/GenBank/DDBJ databases">
        <authorList>
            <person name="Henning P.M."/>
            <person name="McCubbin A.G."/>
            <person name="Shore J.S."/>
        </authorList>
    </citation>
    <scope>NUCLEOTIDE SEQUENCE</scope>
    <source>
        <strain evidence="2">F60SS</strain>
        <tissue evidence="2">Leaves</tissue>
    </source>
</reference>
<gene>
    <name evidence="2" type="ORF">Tsubulata_001501</name>
</gene>
<evidence type="ECO:0000313" key="3">
    <source>
        <dbReference type="Proteomes" id="UP001141552"/>
    </source>
</evidence>
<feature type="compositionally biased region" description="Basic residues" evidence="1">
    <location>
        <begin position="37"/>
        <end position="46"/>
    </location>
</feature>
<name>A0A9Q0F1I0_9ROSI</name>